<evidence type="ECO:0000313" key="3">
    <source>
        <dbReference type="EMBL" id="CAL8147273.1"/>
    </source>
</evidence>
<protein>
    <recommendedName>
        <fullName evidence="2">O-acyltransferase WSD1 C-terminal domain-containing protein</fullName>
    </recommendedName>
</protein>
<reference evidence="3 4" key="1">
    <citation type="submission" date="2024-08" db="EMBL/GenBank/DDBJ databases">
        <authorList>
            <person name="Cucini C."/>
            <person name="Frati F."/>
        </authorList>
    </citation>
    <scope>NUCLEOTIDE SEQUENCE [LARGE SCALE GENOMIC DNA]</scope>
</reference>
<accession>A0ABP1S8I8</accession>
<evidence type="ECO:0000259" key="2">
    <source>
        <dbReference type="Pfam" id="PF06974"/>
    </source>
</evidence>
<evidence type="ECO:0000313" key="4">
    <source>
        <dbReference type="Proteomes" id="UP001642540"/>
    </source>
</evidence>
<organism evidence="3 4">
    <name type="scientific">Orchesella dallaii</name>
    <dbReference type="NCBI Taxonomy" id="48710"/>
    <lineage>
        <taxon>Eukaryota</taxon>
        <taxon>Metazoa</taxon>
        <taxon>Ecdysozoa</taxon>
        <taxon>Arthropoda</taxon>
        <taxon>Hexapoda</taxon>
        <taxon>Collembola</taxon>
        <taxon>Entomobryomorpha</taxon>
        <taxon>Entomobryoidea</taxon>
        <taxon>Orchesellidae</taxon>
        <taxon>Orchesellinae</taxon>
        <taxon>Orchesella</taxon>
    </lineage>
</organism>
<dbReference type="PANTHER" id="PTHR31650:SF1">
    <property type="entry name" value="WAX ESTER SYNTHASE_DIACYLGLYCEROL ACYLTRANSFERASE 4-RELATED"/>
    <property type="match status" value="1"/>
</dbReference>
<name>A0ABP1S8I8_9HEXA</name>
<proteinExistence type="predicted"/>
<feature type="transmembrane region" description="Helical" evidence="1">
    <location>
        <begin position="230"/>
        <end position="249"/>
    </location>
</feature>
<dbReference type="PANTHER" id="PTHR31650">
    <property type="entry name" value="O-ACYLTRANSFERASE (WSD1-LIKE) FAMILY PROTEIN"/>
    <property type="match status" value="1"/>
</dbReference>
<keyword evidence="1" id="KW-1133">Transmembrane helix</keyword>
<gene>
    <name evidence="3" type="ORF">ODALV1_LOCUS31090</name>
</gene>
<keyword evidence="4" id="KW-1185">Reference proteome</keyword>
<comment type="caution">
    <text evidence="3">The sequence shown here is derived from an EMBL/GenBank/DDBJ whole genome shotgun (WGS) entry which is preliminary data.</text>
</comment>
<dbReference type="Proteomes" id="UP001642540">
    <property type="component" value="Unassembled WGS sequence"/>
</dbReference>
<dbReference type="InterPro" id="IPR045034">
    <property type="entry name" value="O-acyltransferase_WSD1-like"/>
</dbReference>
<keyword evidence="1" id="KW-0812">Transmembrane</keyword>
<dbReference type="EMBL" id="CAXLJM020000164">
    <property type="protein sequence ID" value="CAL8147273.1"/>
    <property type="molecule type" value="Genomic_DNA"/>
</dbReference>
<keyword evidence="1" id="KW-0472">Membrane</keyword>
<sequence length="490" mass="56034">MELGLVPLLISLLGYIFLGPVVTALLIVNEILRIIVSYVLLYNFNDKIVLVSDGAEAAWAAKRAGKSNMVQVTVHTEQPITEEKCIEYITSRVMLEMDPLSGQKVNEKLEHILIEKYGYACWKKDEDFNVKRHVRYLGSKIYCKPDMQSLFREISEDMGDNKPQWELVIVPRYKESKESPTTCLTIFRFHHAYADGLSVLMIVKKHFISDVTYYLDPCELPVKIPPWKIYLYYANAIIFGPYTWLLVLIKKFRSFWPIRRSPCPVNEIGQHQKHFTWANRFDLDKIRKIRKTIRNATISSIIENAFITAATQVLPRERFPENWFVTELAAFIPYKNTHPQNRFSLFEYYIDSTQNEIERLECSSNAASKAMLSPYIPVLFFLIKLCGRFPICINKYIFAGALSSMMVSNVPISKTKGKFVGTGDVLEFIGFPPQPTDIGITVGCSSYNNSVKITACSDPNWLGEEELEGIVGRIPGIIAEWADKIGSKTE</sequence>
<feature type="domain" description="O-acyltransferase WSD1 C-terminal" evidence="2">
    <location>
        <begin position="354"/>
        <end position="461"/>
    </location>
</feature>
<dbReference type="InterPro" id="IPR009721">
    <property type="entry name" value="O-acyltransferase_WSD1_C"/>
</dbReference>
<dbReference type="Pfam" id="PF06974">
    <property type="entry name" value="WS_DGAT_C"/>
    <property type="match status" value="1"/>
</dbReference>
<evidence type="ECO:0000256" key="1">
    <source>
        <dbReference type="SAM" id="Phobius"/>
    </source>
</evidence>